<feature type="transmembrane region" description="Helical" evidence="6">
    <location>
        <begin position="325"/>
        <end position="345"/>
    </location>
</feature>
<feature type="transmembrane region" description="Helical" evidence="6">
    <location>
        <begin position="405"/>
        <end position="424"/>
    </location>
</feature>
<dbReference type="RefSeq" id="XP_056690715.1">
    <property type="nucleotide sequence ID" value="XM_056834737.1"/>
</dbReference>
<keyword evidence="5 6" id="KW-0472">Membrane</keyword>
<feature type="transmembrane region" description="Helical" evidence="6">
    <location>
        <begin position="186"/>
        <end position="205"/>
    </location>
</feature>
<keyword evidence="4 6" id="KW-1133">Transmembrane helix</keyword>
<evidence type="ECO:0000256" key="4">
    <source>
        <dbReference type="ARBA" id="ARBA00022989"/>
    </source>
</evidence>
<dbReference type="SUPFAM" id="SSF103473">
    <property type="entry name" value="MFS general substrate transporter"/>
    <property type="match status" value="1"/>
</dbReference>
<feature type="transmembrane region" description="Helical" evidence="6">
    <location>
        <begin position="141"/>
        <end position="165"/>
    </location>
</feature>
<protein>
    <submittedName>
        <fullName evidence="8">Protein NRT1/ PTR FAMILY 6.2</fullName>
    </submittedName>
</protein>
<dbReference type="GeneID" id="110801722"/>
<evidence type="ECO:0000256" key="1">
    <source>
        <dbReference type="ARBA" id="ARBA00004141"/>
    </source>
</evidence>
<gene>
    <name evidence="8" type="primary">LOC110801722</name>
</gene>
<dbReference type="InterPro" id="IPR018456">
    <property type="entry name" value="PTR2_symporter_CS"/>
</dbReference>
<feature type="transmembrane region" description="Helical" evidence="6">
    <location>
        <begin position="365"/>
        <end position="385"/>
    </location>
</feature>
<dbReference type="Pfam" id="PF00854">
    <property type="entry name" value="PTR2"/>
    <property type="match status" value="1"/>
</dbReference>
<sequence length="571" mass="62543">MSSIHAQAIDFKGLPADKSKTGGWIPAGLILGIELCERLSTMGIAVNLVTYLAGQMHLSTSASANIVTDFMGTSFLLCFLGGFLADSFLGRFRTVAISAVIQTIGTALLALSTRLPSLHPPPCDTTNSDKCEPANNFQMGILYLSLYLIALGTGGLKSSVSGFGADQFDENDEKEKANLAYFFNRFFFFITTGTLVAVTVLVYIQEEVSRTLAYGICSVSMFIAIFAFFLGTKRYRYQRSHGSPISHILQVIVAATRKRKMNLPYNTGLLYETFSDTSRIHHTDQFRFLDKAAIIGEGDHVKGGISDCNPWTTCSVTRVEEVKAVIRLLPIWATTILFWTTYAQILTFSVEQASTMKRSIGSFQIPAASLTVFFVLAVLVTLAVYDRVVIPLWKKWRGKAGLTNLQRISLGLLLSVIGMAAATMSELKRQSVARANPGTSVLPVSVFFLIPQFLLIGAGEAFTYTGQLDFFITESPKGMKGLSTGLFLVTISLGFFVSSFLVFIIQKITTSFGSGQGWIGDNINKGRLDCFYGLLCMLSFINFGLFIVAANWYTAQKSEPILQKISPAEEC</sequence>
<evidence type="ECO:0000256" key="5">
    <source>
        <dbReference type="ARBA" id="ARBA00023136"/>
    </source>
</evidence>
<reference evidence="7" key="1">
    <citation type="journal article" date="2021" name="Nat. Commun.">
        <title>Genomic analyses provide insights into spinach domestication and the genetic basis of agronomic traits.</title>
        <authorList>
            <person name="Cai X."/>
            <person name="Sun X."/>
            <person name="Xu C."/>
            <person name="Sun H."/>
            <person name="Wang X."/>
            <person name="Ge C."/>
            <person name="Zhang Z."/>
            <person name="Wang Q."/>
            <person name="Fei Z."/>
            <person name="Jiao C."/>
            <person name="Wang Q."/>
        </authorList>
    </citation>
    <scope>NUCLEOTIDE SEQUENCE [LARGE SCALE GENOMIC DNA]</scope>
    <source>
        <strain evidence="7">cv. Varoflay</strain>
    </source>
</reference>
<feature type="transmembrane region" description="Helical" evidence="6">
    <location>
        <begin position="485"/>
        <end position="505"/>
    </location>
</feature>
<dbReference type="PANTHER" id="PTHR11654">
    <property type="entry name" value="OLIGOPEPTIDE TRANSPORTER-RELATED"/>
    <property type="match status" value="1"/>
</dbReference>
<evidence type="ECO:0000313" key="8">
    <source>
        <dbReference type="RefSeq" id="XP_056690715.1"/>
    </source>
</evidence>
<dbReference type="PROSITE" id="PS01022">
    <property type="entry name" value="PTR2_1"/>
    <property type="match status" value="1"/>
</dbReference>
<keyword evidence="7" id="KW-1185">Reference proteome</keyword>
<proteinExistence type="inferred from homology"/>
<dbReference type="InterPro" id="IPR000109">
    <property type="entry name" value="POT_fam"/>
</dbReference>
<accession>A0ABM3R528</accession>
<evidence type="ECO:0000313" key="7">
    <source>
        <dbReference type="Proteomes" id="UP000813463"/>
    </source>
</evidence>
<reference evidence="8" key="2">
    <citation type="submission" date="2025-08" db="UniProtKB">
        <authorList>
            <consortium name="RefSeq"/>
        </authorList>
    </citation>
    <scope>IDENTIFICATION</scope>
    <source>
        <tissue evidence="8">Leaf</tissue>
    </source>
</reference>
<dbReference type="Gene3D" id="1.20.1250.20">
    <property type="entry name" value="MFS general substrate transporter like domains"/>
    <property type="match status" value="1"/>
</dbReference>
<feature type="transmembrane region" description="Helical" evidence="6">
    <location>
        <begin position="92"/>
        <end position="111"/>
    </location>
</feature>
<dbReference type="InterPro" id="IPR036259">
    <property type="entry name" value="MFS_trans_sf"/>
</dbReference>
<organism evidence="7 8">
    <name type="scientific">Spinacia oleracea</name>
    <name type="common">Spinach</name>
    <dbReference type="NCBI Taxonomy" id="3562"/>
    <lineage>
        <taxon>Eukaryota</taxon>
        <taxon>Viridiplantae</taxon>
        <taxon>Streptophyta</taxon>
        <taxon>Embryophyta</taxon>
        <taxon>Tracheophyta</taxon>
        <taxon>Spermatophyta</taxon>
        <taxon>Magnoliopsida</taxon>
        <taxon>eudicotyledons</taxon>
        <taxon>Gunneridae</taxon>
        <taxon>Pentapetalae</taxon>
        <taxon>Caryophyllales</taxon>
        <taxon>Chenopodiaceae</taxon>
        <taxon>Chenopodioideae</taxon>
        <taxon>Anserineae</taxon>
        <taxon>Spinacia</taxon>
    </lineage>
</organism>
<keyword evidence="3 6" id="KW-0812">Transmembrane</keyword>
<feature type="transmembrane region" description="Helical" evidence="6">
    <location>
        <begin position="444"/>
        <end position="464"/>
    </location>
</feature>
<feature type="transmembrane region" description="Helical" evidence="6">
    <location>
        <begin position="66"/>
        <end position="85"/>
    </location>
</feature>
<dbReference type="Proteomes" id="UP000813463">
    <property type="component" value="Chromosome 1"/>
</dbReference>
<comment type="subcellular location">
    <subcellularLocation>
        <location evidence="1">Membrane</location>
        <topology evidence="1">Multi-pass membrane protein</topology>
    </subcellularLocation>
</comment>
<feature type="transmembrane region" description="Helical" evidence="6">
    <location>
        <begin position="211"/>
        <end position="231"/>
    </location>
</feature>
<evidence type="ECO:0000256" key="2">
    <source>
        <dbReference type="ARBA" id="ARBA00005982"/>
    </source>
</evidence>
<feature type="transmembrane region" description="Helical" evidence="6">
    <location>
        <begin position="531"/>
        <end position="554"/>
    </location>
</feature>
<evidence type="ECO:0000256" key="6">
    <source>
        <dbReference type="SAM" id="Phobius"/>
    </source>
</evidence>
<evidence type="ECO:0000256" key="3">
    <source>
        <dbReference type="ARBA" id="ARBA00022692"/>
    </source>
</evidence>
<name>A0ABM3R528_SPIOL</name>
<comment type="similarity">
    <text evidence="2">Belongs to the major facilitator superfamily. Proton-dependent oligopeptide transporter (POT/PTR) (TC 2.A.17) family.</text>
</comment>